<comment type="caution">
    <text evidence="3">The sequence shown here is derived from an EMBL/GenBank/DDBJ whole genome shotgun (WGS) entry which is preliminary data.</text>
</comment>
<reference evidence="3 4" key="1">
    <citation type="journal article" date="2013" name="Genome Announc.">
        <title>Draft genome sequence of an Actinobacterium, Brachybacterium muris strain UCD-AY4.</title>
        <authorList>
            <person name="Lo J.R."/>
            <person name="Lang J.M."/>
            <person name="Darling A.E."/>
            <person name="Eisen J.A."/>
            <person name="Coil D.A."/>
        </authorList>
    </citation>
    <scope>NUCLEOTIDE SEQUENCE [LARGE SCALE GENOMIC DNA]</scope>
    <source>
        <strain evidence="3 4">UCD-AY4</strain>
    </source>
</reference>
<gene>
    <name evidence="3" type="ORF">D641_0114735</name>
</gene>
<dbReference type="OrthoDB" id="9792898at2"/>
<dbReference type="EMBL" id="AORC01000027">
    <property type="protein sequence ID" value="EYT47689.1"/>
    <property type="molecule type" value="Genomic_DNA"/>
</dbReference>
<evidence type="ECO:0000313" key="4">
    <source>
        <dbReference type="Proteomes" id="UP000019754"/>
    </source>
</evidence>
<accession>A0A022KQS6</accession>
<name>A0A022KQS6_9MICO</name>
<keyword evidence="4" id="KW-1185">Reference proteome</keyword>
<protein>
    <submittedName>
        <fullName evidence="3">Regulatory protein</fullName>
    </submittedName>
</protein>
<dbReference type="HOGENOM" id="CLU_136025_2_1_11"/>
<dbReference type="InterPro" id="IPR013429">
    <property type="entry name" value="Regulatory_FmdB_Zinc_ribbon"/>
</dbReference>
<evidence type="ECO:0000259" key="2">
    <source>
        <dbReference type="SMART" id="SM00834"/>
    </source>
</evidence>
<dbReference type="NCBIfam" id="TIGR02605">
    <property type="entry name" value="CxxC_CxxC_SSSS"/>
    <property type="match status" value="1"/>
</dbReference>
<proteinExistence type="predicted"/>
<sequence>MPIYEFRCPSSHLHELNLPMQTEARSAPCPECGADAARLISSPRLSRLGTPQAELIGSTEASAHAPAVVDHVPGAGARRPTPVTSDPRHARLPRP</sequence>
<dbReference type="AlphaFoldDB" id="A0A022KQS6"/>
<organism evidence="3 4">
    <name type="scientific">Brachybacterium muris UCD-AY4</name>
    <dbReference type="NCBI Taxonomy" id="1249481"/>
    <lineage>
        <taxon>Bacteria</taxon>
        <taxon>Bacillati</taxon>
        <taxon>Actinomycetota</taxon>
        <taxon>Actinomycetes</taxon>
        <taxon>Micrococcales</taxon>
        <taxon>Dermabacteraceae</taxon>
        <taxon>Brachybacterium</taxon>
    </lineage>
</organism>
<evidence type="ECO:0000256" key="1">
    <source>
        <dbReference type="SAM" id="MobiDB-lite"/>
    </source>
</evidence>
<dbReference type="STRING" id="1249481.D641_0114735"/>
<feature type="region of interest" description="Disordered" evidence="1">
    <location>
        <begin position="57"/>
        <end position="95"/>
    </location>
</feature>
<dbReference type="Pfam" id="PF09723">
    <property type="entry name" value="Zn_ribbon_8"/>
    <property type="match status" value="1"/>
</dbReference>
<dbReference type="Proteomes" id="UP000019754">
    <property type="component" value="Unassembled WGS sequence"/>
</dbReference>
<dbReference type="SMART" id="SM00834">
    <property type="entry name" value="CxxC_CXXC_SSSS"/>
    <property type="match status" value="1"/>
</dbReference>
<feature type="domain" description="Putative regulatory protein FmdB zinc ribbon" evidence="2">
    <location>
        <begin position="1"/>
        <end position="41"/>
    </location>
</feature>
<evidence type="ECO:0000313" key="3">
    <source>
        <dbReference type="EMBL" id="EYT47689.1"/>
    </source>
</evidence>
<dbReference type="RefSeq" id="WP_017824266.1">
    <property type="nucleotide sequence ID" value="NZ_AORC01000027.1"/>
</dbReference>